<dbReference type="GO" id="GO:0000244">
    <property type="term" value="P:spliceosomal tri-snRNP complex assembly"/>
    <property type="evidence" value="ECO:0007669"/>
    <property type="project" value="TreeGrafter"/>
</dbReference>
<name>A0A843XBH8_COLES</name>
<gene>
    <name evidence="1" type="ORF">Taro_049708</name>
</gene>
<dbReference type="InterPro" id="IPR027652">
    <property type="entry name" value="PRP8"/>
</dbReference>
<dbReference type="SUPFAM" id="SSF53098">
    <property type="entry name" value="Ribonuclease H-like"/>
    <property type="match status" value="1"/>
</dbReference>
<dbReference type="GO" id="GO:0030620">
    <property type="term" value="F:U2 snRNA binding"/>
    <property type="evidence" value="ECO:0007669"/>
    <property type="project" value="TreeGrafter"/>
</dbReference>
<reference evidence="1" key="1">
    <citation type="submission" date="2017-07" db="EMBL/GenBank/DDBJ databases">
        <title>Taro Niue Genome Assembly and Annotation.</title>
        <authorList>
            <person name="Atibalentja N."/>
            <person name="Keating K."/>
            <person name="Fields C.J."/>
        </authorList>
    </citation>
    <scope>NUCLEOTIDE SEQUENCE</scope>
    <source>
        <strain evidence="1">Niue_2</strain>
        <tissue evidence="1">Leaf</tissue>
    </source>
</reference>
<dbReference type="InterPro" id="IPR012337">
    <property type="entry name" value="RNaseH-like_sf"/>
</dbReference>
<dbReference type="GO" id="GO:0097157">
    <property type="term" value="F:pre-mRNA intronic binding"/>
    <property type="evidence" value="ECO:0007669"/>
    <property type="project" value="TreeGrafter"/>
</dbReference>
<evidence type="ECO:0000313" key="2">
    <source>
        <dbReference type="Proteomes" id="UP000652761"/>
    </source>
</evidence>
<dbReference type="Proteomes" id="UP000652761">
    <property type="component" value="Unassembled WGS sequence"/>
</dbReference>
<dbReference type="GO" id="GO:0005682">
    <property type="term" value="C:U5 snRNP"/>
    <property type="evidence" value="ECO:0007669"/>
    <property type="project" value="TreeGrafter"/>
</dbReference>
<organism evidence="1 2">
    <name type="scientific">Colocasia esculenta</name>
    <name type="common">Wild taro</name>
    <name type="synonym">Arum esculentum</name>
    <dbReference type="NCBI Taxonomy" id="4460"/>
    <lineage>
        <taxon>Eukaryota</taxon>
        <taxon>Viridiplantae</taxon>
        <taxon>Streptophyta</taxon>
        <taxon>Embryophyta</taxon>
        <taxon>Tracheophyta</taxon>
        <taxon>Spermatophyta</taxon>
        <taxon>Magnoliopsida</taxon>
        <taxon>Liliopsida</taxon>
        <taxon>Araceae</taxon>
        <taxon>Aroideae</taxon>
        <taxon>Colocasieae</taxon>
        <taxon>Colocasia</taxon>
    </lineage>
</organism>
<dbReference type="GO" id="GO:0017070">
    <property type="term" value="F:U6 snRNA binding"/>
    <property type="evidence" value="ECO:0007669"/>
    <property type="project" value="TreeGrafter"/>
</dbReference>
<dbReference type="GO" id="GO:0030623">
    <property type="term" value="F:U5 snRNA binding"/>
    <property type="evidence" value="ECO:0007669"/>
    <property type="project" value="TreeGrafter"/>
</dbReference>
<dbReference type="PANTHER" id="PTHR11140">
    <property type="entry name" value="PRE-MRNA SPLICING FACTOR PRP8"/>
    <property type="match status" value="1"/>
</dbReference>
<dbReference type="PANTHER" id="PTHR11140:SF0">
    <property type="entry name" value="PRE-MRNA-PROCESSING-SPLICING FACTOR 8"/>
    <property type="match status" value="1"/>
</dbReference>
<keyword evidence="2" id="KW-1185">Reference proteome</keyword>
<dbReference type="GO" id="GO:0071013">
    <property type="term" value="C:catalytic step 2 spliceosome"/>
    <property type="evidence" value="ECO:0007669"/>
    <property type="project" value="TreeGrafter"/>
</dbReference>
<comment type="caution">
    <text evidence="1">The sequence shown here is derived from an EMBL/GenBank/DDBJ whole genome shotgun (WGS) entry which is preliminary data.</text>
</comment>
<dbReference type="GO" id="GO:0030619">
    <property type="term" value="F:U1 snRNA binding"/>
    <property type="evidence" value="ECO:0007669"/>
    <property type="project" value="TreeGrafter"/>
</dbReference>
<dbReference type="OrthoDB" id="1918616at2759"/>
<proteinExistence type="predicted"/>
<dbReference type="EMBL" id="NMUH01007150">
    <property type="protein sequence ID" value="MQM16749.1"/>
    <property type="molecule type" value="Genomic_DNA"/>
</dbReference>
<dbReference type="AlphaFoldDB" id="A0A843XBH8"/>
<evidence type="ECO:0000313" key="1">
    <source>
        <dbReference type="EMBL" id="MQM16749.1"/>
    </source>
</evidence>
<accession>A0A843XBH8</accession>
<sequence>MMMRSWSADTALRQLGPVLFASAPTAAEPVYALLASASVAAPVPTHSAIWLVRFPLSRAASTLLAPTPAARHEGETAAKWDVGVTKKAEGATEQDAVLIYTLFISFRNAVNLGTRVFWDMKNRLPRSITTLEWENSFVSVYRKDNPNFSRPSCTGIGTLGW</sequence>
<protein>
    <submittedName>
        <fullName evidence="1">Uncharacterized protein</fullName>
    </submittedName>
</protein>